<sequence>MEREARRAAKNGRTGAEPAVADVHRDGRGGVWWDEHEEWEYAHLLGGETSFDVAAEDEHAWVDFDTAANVTSTNTVVESEERRGSVSSQDSDLDPRYALPAPGVESSTDDLVAFGSALTPVASCTPGLSVLSIPARSRRTAPHLRKAAFIRDAYAFVPPMSPRSPVTPARAVLKGKARRRPAPLTLLPPAPQTKCPTNSPAEQPSAPFFSDSFAPAPAPAVSKLAVVAEVARTGRGINKKTSRLNLAVGGGVKGFFKAMTGRKE</sequence>
<dbReference type="eggNOG" id="ENOG502SNB8">
    <property type="taxonomic scope" value="Eukaryota"/>
</dbReference>
<evidence type="ECO:0000313" key="2">
    <source>
        <dbReference type="EMBL" id="ETW78596.1"/>
    </source>
</evidence>
<name>W4K0E1_HETIT</name>
<dbReference type="KEGG" id="hir:HETIRDRAFT_410639"/>
<dbReference type="EMBL" id="KI925461">
    <property type="protein sequence ID" value="ETW78596.1"/>
    <property type="molecule type" value="Genomic_DNA"/>
</dbReference>
<accession>W4K0E1</accession>
<reference evidence="2 3" key="1">
    <citation type="journal article" date="2012" name="New Phytol.">
        <title>Insight into trade-off between wood decay and parasitism from the genome of a fungal forest pathogen.</title>
        <authorList>
            <person name="Olson A."/>
            <person name="Aerts A."/>
            <person name="Asiegbu F."/>
            <person name="Belbahri L."/>
            <person name="Bouzid O."/>
            <person name="Broberg A."/>
            <person name="Canback B."/>
            <person name="Coutinho P.M."/>
            <person name="Cullen D."/>
            <person name="Dalman K."/>
            <person name="Deflorio G."/>
            <person name="van Diepen L.T."/>
            <person name="Dunand C."/>
            <person name="Duplessis S."/>
            <person name="Durling M."/>
            <person name="Gonthier P."/>
            <person name="Grimwood J."/>
            <person name="Fossdal C.G."/>
            <person name="Hansson D."/>
            <person name="Henrissat B."/>
            <person name="Hietala A."/>
            <person name="Himmelstrand K."/>
            <person name="Hoffmeister D."/>
            <person name="Hogberg N."/>
            <person name="James T.Y."/>
            <person name="Karlsson M."/>
            <person name="Kohler A."/>
            <person name="Kues U."/>
            <person name="Lee Y.H."/>
            <person name="Lin Y.C."/>
            <person name="Lind M."/>
            <person name="Lindquist E."/>
            <person name="Lombard V."/>
            <person name="Lucas S."/>
            <person name="Lunden K."/>
            <person name="Morin E."/>
            <person name="Murat C."/>
            <person name="Park J."/>
            <person name="Raffaello T."/>
            <person name="Rouze P."/>
            <person name="Salamov A."/>
            <person name="Schmutz J."/>
            <person name="Solheim H."/>
            <person name="Stahlberg J."/>
            <person name="Velez H."/>
            <person name="de Vries R.P."/>
            <person name="Wiebenga A."/>
            <person name="Woodward S."/>
            <person name="Yakovlev I."/>
            <person name="Garbelotto M."/>
            <person name="Martin F."/>
            <person name="Grigoriev I.V."/>
            <person name="Stenlid J."/>
        </authorList>
    </citation>
    <scope>NUCLEOTIDE SEQUENCE [LARGE SCALE GENOMIC DNA]</scope>
    <source>
        <strain evidence="2 3">TC 32-1</strain>
    </source>
</reference>
<dbReference type="HOGENOM" id="CLU_1053943_0_0_1"/>
<evidence type="ECO:0000313" key="3">
    <source>
        <dbReference type="Proteomes" id="UP000030671"/>
    </source>
</evidence>
<dbReference type="GeneID" id="20672886"/>
<feature type="region of interest" description="Disordered" evidence="1">
    <location>
        <begin position="1"/>
        <end position="22"/>
    </location>
</feature>
<feature type="region of interest" description="Disordered" evidence="1">
    <location>
        <begin position="73"/>
        <end position="96"/>
    </location>
</feature>
<evidence type="ECO:0000256" key="1">
    <source>
        <dbReference type="SAM" id="MobiDB-lite"/>
    </source>
</evidence>
<organism evidence="2 3">
    <name type="scientific">Heterobasidion irregulare (strain TC 32-1)</name>
    <dbReference type="NCBI Taxonomy" id="747525"/>
    <lineage>
        <taxon>Eukaryota</taxon>
        <taxon>Fungi</taxon>
        <taxon>Dikarya</taxon>
        <taxon>Basidiomycota</taxon>
        <taxon>Agaricomycotina</taxon>
        <taxon>Agaricomycetes</taxon>
        <taxon>Russulales</taxon>
        <taxon>Bondarzewiaceae</taxon>
        <taxon>Heterobasidion</taxon>
        <taxon>Heterobasidion annosum species complex</taxon>
    </lineage>
</organism>
<protein>
    <submittedName>
        <fullName evidence="2">Uncharacterized protein</fullName>
    </submittedName>
</protein>
<proteinExistence type="predicted"/>
<dbReference type="InParanoid" id="W4K0E1"/>
<dbReference type="RefSeq" id="XP_009548925.1">
    <property type="nucleotide sequence ID" value="XM_009550630.1"/>
</dbReference>
<feature type="region of interest" description="Disordered" evidence="1">
    <location>
        <begin position="182"/>
        <end position="207"/>
    </location>
</feature>
<keyword evidence="3" id="KW-1185">Reference proteome</keyword>
<dbReference type="AlphaFoldDB" id="W4K0E1"/>
<dbReference type="Proteomes" id="UP000030671">
    <property type="component" value="Unassembled WGS sequence"/>
</dbReference>
<dbReference type="OrthoDB" id="3264758at2759"/>
<gene>
    <name evidence="2" type="ORF">HETIRDRAFT_410639</name>
</gene>